<dbReference type="EMBL" id="EU275727">
    <property type="protein sequence ID" value="ABX45199.1"/>
    <property type="molecule type" value="Genomic_DNA"/>
</dbReference>
<keyword evidence="1 2" id="KW-0496">Mitochondrion</keyword>
<dbReference type="GeneID" id="6276311"/>
<keyword evidence="1" id="KW-0520">NAD</keyword>
<proteinExistence type="inferred from homology"/>
<name>B2XX77_CACFS</name>
<feature type="transmembrane region" description="Helical" evidence="1">
    <location>
        <begin position="30"/>
        <end position="49"/>
    </location>
</feature>
<dbReference type="InterPro" id="IPR042106">
    <property type="entry name" value="Nuo/plastoQ_OxRdtase_6_NuoJ"/>
</dbReference>
<keyword evidence="1" id="KW-0472">Membrane</keyword>
<feature type="transmembrane region" description="Helical" evidence="1">
    <location>
        <begin position="6"/>
        <end position="23"/>
    </location>
</feature>
<comment type="subcellular location">
    <subcellularLocation>
        <location evidence="1">Mitochondrion membrane</location>
        <topology evidence="1">Multi-pass membrane protein</topology>
    </subcellularLocation>
</comment>
<geneLocation type="mitochondrion" evidence="2"/>
<feature type="transmembrane region" description="Helical" evidence="1">
    <location>
        <begin position="55"/>
        <end position="79"/>
    </location>
</feature>
<evidence type="ECO:0000313" key="2">
    <source>
        <dbReference type="EMBL" id="ABX45199.1"/>
    </source>
</evidence>
<feature type="transmembrane region" description="Helical" evidence="1">
    <location>
        <begin position="91"/>
        <end position="115"/>
    </location>
</feature>
<dbReference type="InterPro" id="IPR001457">
    <property type="entry name" value="NADH_UbQ/plastoQ_OxRdtase_su6"/>
</dbReference>
<keyword evidence="1" id="KW-0812">Transmembrane</keyword>
<keyword evidence="1" id="KW-0249">Electron transport</keyword>
<dbReference type="GO" id="GO:0008137">
    <property type="term" value="F:NADH dehydrogenase (ubiquinone) activity"/>
    <property type="evidence" value="ECO:0007669"/>
    <property type="project" value="UniProtKB-UniRule"/>
</dbReference>
<dbReference type="KEGG" id="dfa:Difao_mp15"/>
<organism evidence="2">
    <name type="scientific">Cavenderia fasciculata</name>
    <name type="common">Slime mold</name>
    <name type="synonym">Dictyostelium fasciculatum</name>
    <dbReference type="NCBI Taxonomy" id="261658"/>
    <lineage>
        <taxon>Eukaryota</taxon>
        <taxon>Amoebozoa</taxon>
        <taxon>Evosea</taxon>
        <taxon>Eumycetozoa</taxon>
        <taxon>Dictyostelia</taxon>
        <taxon>Acytosteliales</taxon>
        <taxon>Cavenderiaceae</taxon>
        <taxon>Cavenderia</taxon>
    </lineage>
</organism>
<keyword evidence="1" id="KW-0830">Ubiquinone</keyword>
<dbReference type="GO" id="GO:0031966">
    <property type="term" value="C:mitochondrial membrane"/>
    <property type="evidence" value="ECO:0007669"/>
    <property type="project" value="UniProtKB-SubCell"/>
</dbReference>
<protein>
    <recommendedName>
        <fullName evidence="1">NADH-ubiquinone oxidoreductase chain 6</fullName>
        <ecNumber evidence="1">7.1.1.2</ecNumber>
    </recommendedName>
</protein>
<sequence length="241" mass="27849">MNVELMIMNIIIVGALVCLYNIVKNINPIYSVLNLIVMFVCYSSMLILLDQEFLACIFILVNVGAVAVLFLFIIMMINITMVEIKENMKKYLPYITFMGLNIFMFLFIIGSRYMLTVPENMTEHVYEQFFTQLAKDNELSLGNVMKESYLININYVNIYELFIKTTDIKNIGANILYSSNSLWFVLACLMLLIAMVGVINLTDEFLNSTRFKGNKSQNLFHQISCDYVGNVKYIREIKTKN</sequence>
<dbReference type="PANTHER" id="PTHR33269">
    <property type="entry name" value="NADH-UBIQUINONE OXIDOREDUCTASE CHAIN 6"/>
    <property type="match status" value="1"/>
</dbReference>
<dbReference type="PANTHER" id="PTHR33269:SF17">
    <property type="entry name" value="NADH-UBIQUINONE OXIDOREDUCTASE CHAIN 6"/>
    <property type="match status" value="1"/>
</dbReference>
<keyword evidence="1" id="KW-1133">Transmembrane helix</keyword>
<feature type="transmembrane region" description="Helical" evidence="1">
    <location>
        <begin position="182"/>
        <end position="202"/>
    </location>
</feature>
<comment type="catalytic activity">
    <reaction evidence="1">
        <text>a ubiquinone + NADH + 5 H(+)(in) = a ubiquinol + NAD(+) + 4 H(+)(out)</text>
        <dbReference type="Rhea" id="RHEA:29091"/>
        <dbReference type="Rhea" id="RHEA-COMP:9565"/>
        <dbReference type="Rhea" id="RHEA-COMP:9566"/>
        <dbReference type="ChEBI" id="CHEBI:15378"/>
        <dbReference type="ChEBI" id="CHEBI:16389"/>
        <dbReference type="ChEBI" id="CHEBI:17976"/>
        <dbReference type="ChEBI" id="CHEBI:57540"/>
        <dbReference type="ChEBI" id="CHEBI:57945"/>
        <dbReference type="EC" id="7.1.1.2"/>
    </reaction>
</comment>
<accession>B2XX77</accession>
<dbReference type="EC" id="7.1.1.2" evidence="1"/>
<dbReference type="Pfam" id="PF00499">
    <property type="entry name" value="Oxidored_q3"/>
    <property type="match status" value="1"/>
</dbReference>
<keyword evidence="1" id="KW-0813">Transport</keyword>
<comment type="function">
    <text evidence="1">Core subunit of the mitochondrial membrane respiratory chain NADH dehydrogenase (Complex I) which catalyzes electron transfer from NADH through the respiratory chain, using ubiquinone as an electron acceptor. Essential for the catalytic activity and assembly of complex I.</text>
</comment>
<comment type="similarity">
    <text evidence="1">Belongs to the complex I subunit 6 family.</text>
</comment>
<keyword evidence="1" id="KW-1278">Translocase</keyword>
<dbReference type="RefSeq" id="YP_001876525.1">
    <property type="nucleotide sequence ID" value="NC_010653.1"/>
</dbReference>
<evidence type="ECO:0000256" key="1">
    <source>
        <dbReference type="RuleBase" id="RU004430"/>
    </source>
</evidence>
<dbReference type="Gene3D" id="1.20.120.1200">
    <property type="entry name" value="NADH-ubiquinone/plastoquinone oxidoreductase chain 6, subunit NuoJ"/>
    <property type="match status" value="1"/>
</dbReference>
<dbReference type="AlphaFoldDB" id="B2XX77"/>
<gene>
    <name evidence="2" type="primary">nad6</name>
</gene>
<reference evidence="2" key="1">
    <citation type="journal article" date="2008" name="Mol. Biol. Evol.">
        <title>Mitochondrial genome evolution in the social amoebae.</title>
        <authorList>
            <person name="Heidel A.J."/>
            <person name="Gloeckner G."/>
        </authorList>
    </citation>
    <scope>NUCLEOTIDE SEQUENCE</scope>
    <source>
        <strain evidence="2">SH3</strain>
    </source>
</reference>
<keyword evidence="1" id="KW-0679">Respiratory chain</keyword>